<dbReference type="InterPro" id="IPR012338">
    <property type="entry name" value="Beta-lactam/transpept-like"/>
</dbReference>
<gene>
    <name evidence="2" type="ORF">LPAF129_12230</name>
</gene>
<proteinExistence type="predicted"/>
<dbReference type="GO" id="GO:0016787">
    <property type="term" value="F:hydrolase activity"/>
    <property type="evidence" value="ECO:0007669"/>
    <property type="project" value="UniProtKB-KW"/>
</dbReference>
<protein>
    <submittedName>
        <fullName evidence="2">Serine hydrolase</fullName>
    </submittedName>
</protein>
<sequence length="263" mass="29353">MTELDEKLAVALTHKLQAVDFQTALMLKDQKGKTLTWHEQEVFPSASLIKVGIAAYVKSVWNKQPGILTEILTVQPDQRVAGAGVMHHLAQTEWSVRDVLALMLSTSDNTAANILIDRFGLTQINEWLAVTYPGLQLQRRFIAPVIDGRDNFLTAAAFLPAWQELLAGTDEYAQVCRTALHEQTERGKLVYYADDLGFSGETFNKTGDLAEVEHDCACLQQGDSWFDCLLLTKFTGPKQHQQALTLQRQVGKLLLEKLLKTAN</sequence>
<dbReference type="InterPro" id="IPR045155">
    <property type="entry name" value="Beta-lactam_cat"/>
</dbReference>
<evidence type="ECO:0000313" key="3">
    <source>
        <dbReference type="Proteomes" id="UP001055149"/>
    </source>
</evidence>
<feature type="domain" description="Beta-lactamase class A catalytic" evidence="1">
    <location>
        <begin position="29"/>
        <end position="220"/>
    </location>
</feature>
<keyword evidence="3" id="KW-1185">Reference proteome</keyword>
<dbReference type="RefSeq" id="WP_244055280.1">
    <property type="nucleotide sequence ID" value="NZ_BQXH01000010.1"/>
</dbReference>
<dbReference type="Pfam" id="PF13354">
    <property type="entry name" value="Beta-lactamase2"/>
    <property type="match status" value="1"/>
</dbReference>
<organism evidence="2 3">
    <name type="scientific">Ligilactobacillus pabuli</name>
    <dbReference type="NCBI Taxonomy" id="2886039"/>
    <lineage>
        <taxon>Bacteria</taxon>
        <taxon>Bacillati</taxon>
        <taxon>Bacillota</taxon>
        <taxon>Bacilli</taxon>
        <taxon>Lactobacillales</taxon>
        <taxon>Lactobacillaceae</taxon>
        <taxon>Ligilactobacillus</taxon>
    </lineage>
</organism>
<dbReference type="Gene3D" id="3.40.710.10">
    <property type="entry name" value="DD-peptidase/beta-lactamase superfamily"/>
    <property type="match status" value="1"/>
</dbReference>
<name>A0ABQ5JHQ8_9LACO</name>
<dbReference type="EMBL" id="BQXH01000010">
    <property type="protein sequence ID" value="GKS81537.1"/>
    <property type="molecule type" value="Genomic_DNA"/>
</dbReference>
<dbReference type="PANTHER" id="PTHR35333">
    <property type="entry name" value="BETA-LACTAMASE"/>
    <property type="match status" value="1"/>
</dbReference>
<comment type="caution">
    <text evidence="2">The sequence shown here is derived from an EMBL/GenBank/DDBJ whole genome shotgun (WGS) entry which is preliminary data.</text>
</comment>
<evidence type="ECO:0000313" key="2">
    <source>
        <dbReference type="EMBL" id="GKS81537.1"/>
    </source>
</evidence>
<accession>A0ABQ5JHQ8</accession>
<keyword evidence="2" id="KW-0378">Hydrolase</keyword>
<dbReference type="PANTHER" id="PTHR35333:SF4">
    <property type="entry name" value="SLR0121 PROTEIN"/>
    <property type="match status" value="1"/>
</dbReference>
<evidence type="ECO:0000259" key="1">
    <source>
        <dbReference type="Pfam" id="PF13354"/>
    </source>
</evidence>
<dbReference type="Proteomes" id="UP001055149">
    <property type="component" value="Unassembled WGS sequence"/>
</dbReference>
<reference evidence="2" key="1">
    <citation type="journal article" date="2022" name="Int. J. Syst. Evol. Microbiol.">
        <title>A novel species of lactic acid bacteria, Ligilactobacillus pabuli sp. nov., isolated from alfalfa silage.</title>
        <authorList>
            <person name="Tohno M."/>
            <person name="Tanizawa Y."/>
            <person name="Sawada H."/>
            <person name="Sakamoto M."/>
            <person name="Ohkuma M."/>
            <person name="Kobayashi H."/>
        </authorList>
    </citation>
    <scope>NUCLEOTIDE SEQUENCE</scope>
    <source>
        <strain evidence="2">AF129</strain>
    </source>
</reference>
<dbReference type="SUPFAM" id="SSF56601">
    <property type="entry name" value="beta-lactamase/transpeptidase-like"/>
    <property type="match status" value="1"/>
</dbReference>
<dbReference type="InterPro" id="IPR000871">
    <property type="entry name" value="Beta-lactam_class-A"/>
</dbReference>